<comment type="caution">
    <text evidence="6">The sequence shown here is derived from an EMBL/GenBank/DDBJ whole genome shotgun (WGS) entry which is preliminary data.</text>
</comment>
<dbReference type="Pfam" id="PF03466">
    <property type="entry name" value="LysR_substrate"/>
    <property type="match status" value="1"/>
</dbReference>
<accession>A0ABP7CZY2</accession>
<dbReference type="Gene3D" id="3.40.190.10">
    <property type="entry name" value="Periplasmic binding protein-like II"/>
    <property type="match status" value="2"/>
</dbReference>
<dbReference type="PRINTS" id="PR00039">
    <property type="entry name" value="HTHLYSR"/>
</dbReference>
<dbReference type="PANTHER" id="PTHR30346:SF17">
    <property type="entry name" value="LYSR FAMILY TRANSCRIPTIONAL REGULATOR"/>
    <property type="match status" value="1"/>
</dbReference>
<organism evidence="6 7">
    <name type="scientific">Nonomuraea antimicrobica</name>
    <dbReference type="NCBI Taxonomy" id="561173"/>
    <lineage>
        <taxon>Bacteria</taxon>
        <taxon>Bacillati</taxon>
        <taxon>Actinomycetota</taxon>
        <taxon>Actinomycetes</taxon>
        <taxon>Streptosporangiales</taxon>
        <taxon>Streptosporangiaceae</taxon>
        <taxon>Nonomuraea</taxon>
    </lineage>
</organism>
<evidence type="ECO:0000256" key="1">
    <source>
        <dbReference type="ARBA" id="ARBA00009437"/>
    </source>
</evidence>
<dbReference type="SUPFAM" id="SSF46785">
    <property type="entry name" value="Winged helix' DNA-binding domain"/>
    <property type="match status" value="1"/>
</dbReference>
<evidence type="ECO:0000259" key="5">
    <source>
        <dbReference type="PROSITE" id="PS50931"/>
    </source>
</evidence>
<dbReference type="InterPro" id="IPR000847">
    <property type="entry name" value="LysR_HTH_N"/>
</dbReference>
<evidence type="ECO:0000256" key="4">
    <source>
        <dbReference type="ARBA" id="ARBA00023163"/>
    </source>
</evidence>
<feature type="domain" description="HTH lysR-type" evidence="5">
    <location>
        <begin position="3"/>
        <end position="58"/>
    </location>
</feature>
<dbReference type="EMBL" id="BAAAZP010000156">
    <property type="protein sequence ID" value="GAA3698763.1"/>
    <property type="molecule type" value="Genomic_DNA"/>
</dbReference>
<dbReference type="CDD" id="cd08414">
    <property type="entry name" value="PBP2_LTTR_aromatics_like"/>
    <property type="match status" value="1"/>
</dbReference>
<dbReference type="Gene3D" id="1.10.10.10">
    <property type="entry name" value="Winged helix-like DNA-binding domain superfamily/Winged helix DNA-binding domain"/>
    <property type="match status" value="1"/>
</dbReference>
<comment type="similarity">
    <text evidence="1">Belongs to the LysR transcriptional regulatory family.</text>
</comment>
<gene>
    <name evidence="6" type="ORF">GCM10022224_075880</name>
</gene>
<dbReference type="InterPro" id="IPR036390">
    <property type="entry name" value="WH_DNA-bd_sf"/>
</dbReference>
<keyword evidence="3" id="KW-0238">DNA-binding</keyword>
<name>A0ABP7CZY2_9ACTN</name>
<evidence type="ECO:0000313" key="7">
    <source>
        <dbReference type="Proteomes" id="UP001500902"/>
    </source>
</evidence>
<dbReference type="PANTHER" id="PTHR30346">
    <property type="entry name" value="TRANSCRIPTIONAL DUAL REGULATOR HCAR-RELATED"/>
    <property type="match status" value="1"/>
</dbReference>
<keyword evidence="4" id="KW-0804">Transcription</keyword>
<keyword evidence="7" id="KW-1185">Reference proteome</keyword>
<dbReference type="Pfam" id="PF00126">
    <property type="entry name" value="HTH_1"/>
    <property type="match status" value="1"/>
</dbReference>
<dbReference type="PROSITE" id="PS50931">
    <property type="entry name" value="HTH_LYSR"/>
    <property type="match status" value="1"/>
</dbReference>
<evidence type="ECO:0000256" key="2">
    <source>
        <dbReference type="ARBA" id="ARBA00023015"/>
    </source>
</evidence>
<evidence type="ECO:0000313" key="6">
    <source>
        <dbReference type="EMBL" id="GAA3698763.1"/>
    </source>
</evidence>
<sequence>MPVDLRLMRYVIAVAEAGSFEAAAERLHMTQPPLSRQIRDLERELGVDLFHRRPTRLTEAGRVFVEEARDVLASAEQAVERTRRAAGVDHGAVRVGYTVTTAFDEMPKLFAAMRARHPGIRVEAREAWDAELIAAATDGELDVLLGRHLAVPPTWLSAVLRREEFVVVVGAGHRLAGRDRVSLREFRGETLRFFPRRFAPLYHDEVLAGLRGTGEEFDIWENPLPGLRNLNLSLSDSGYMLLPRSLEGRLPGGIACLPLTDRLPPVELRLSWGRNPSPAATALVRTARRLARREGWTAAPPAQDRTSSTDP</sequence>
<evidence type="ECO:0000256" key="3">
    <source>
        <dbReference type="ARBA" id="ARBA00023125"/>
    </source>
</evidence>
<keyword evidence="2" id="KW-0805">Transcription regulation</keyword>
<dbReference type="Proteomes" id="UP001500902">
    <property type="component" value="Unassembled WGS sequence"/>
</dbReference>
<protein>
    <submittedName>
        <fullName evidence="6">LysR substrate-binding domain-containing protein</fullName>
    </submittedName>
</protein>
<dbReference type="RefSeq" id="WP_344889435.1">
    <property type="nucleotide sequence ID" value="NZ_BAAAZP010000156.1"/>
</dbReference>
<proteinExistence type="inferred from homology"/>
<reference evidence="7" key="1">
    <citation type="journal article" date="2019" name="Int. J. Syst. Evol. Microbiol.">
        <title>The Global Catalogue of Microorganisms (GCM) 10K type strain sequencing project: providing services to taxonomists for standard genome sequencing and annotation.</title>
        <authorList>
            <consortium name="The Broad Institute Genomics Platform"/>
            <consortium name="The Broad Institute Genome Sequencing Center for Infectious Disease"/>
            <person name="Wu L."/>
            <person name="Ma J."/>
        </authorList>
    </citation>
    <scope>NUCLEOTIDE SEQUENCE [LARGE SCALE GENOMIC DNA]</scope>
    <source>
        <strain evidence="7">JCM 16904</strain>
    </source>
</reference>
<dbReference type="SUPFAM" id="SSF53850">
    <property type="entry name" value="Periplasmic binding protein-like II"/>
    <property type="match status" value="1"/>
</dbReference>
<dbReference type="InterPro" id="IPR005119">
    <property type="entry name" value="LysR_subst-bd"/>
</dbReference>
<dbReference type="InterPro" id="IPR036388">
    <property type="entry name" value="WH-like_DNA-bd_sf"/>
</dbReference>